<dbReference type="OrthoDB" id="1522982at2"/>
<feature type="signal peptide" evidence="2">
    <location>
        <begin position="1"/>
        <end position="26"/>
    </location>
</feature>
<dbReference type="InterPro" id="IPR027385">
    <property type="entry name" value="Beta-barrel_OMP"/>
</dbReference>
<dbReference type="Pfam" id="PF13505">
    <property type="entry name" value="OMP_b-brl"/>
    <property type="match status" value="1"/>
</dbReference>
<gene>
    <name evidence="4" type="ORF">E1J38_002450</name>
</gene>
<keyword evidence="5" id="KW-1185">Reference proteome</keyword>
<evidence type="ECO:0000259" key="3">
    <source>
        <dbReference type="Pfam" id="PF13505"/>
    </source>
</evidence>
<protein>
    <submittedName>
        <fullName evidence="4">Outer membrane beta-barrel protein</fullName>
    </submittedName>
</protein>
<dbReference type="Gene3D" id="2.40.160.20">
    <property type="match status" value="1"/>
</dbReference>
<dbReference type="AlphaFoldDB" id="A0A562YJ70"/>
<proteinExistence type="predicted"/>
<organism evidence="4 5">
    <name type="scientific">Seonamhaeicola sediminis</name>
    <dbReference type="NCBI Taxonomy" id="2528206"/>
    <lineage>
        <taxon>Bacteria</taxon>
        <taxon>Pseudomonadati</taxon>
        <taxon>Bacteroidota</taxon>
        <taxon>Flavobacteriia</taxon>
        <taxon>Flavobacteriales</taxon>
        <taxon>Flavobacteriaceae</taxon>
    </lineage>
</organism>
<dbReference type="InterPro" id="IPR011250">
    <property type="entry name" value="OMP/PagP_B-barrel"/>
</dbReference>
<dbReference type="Proteomes" id="UP000295814">
    <property type="component" value="Unassembled WGS sequence"/>
</dbReference>
<sequence length="212" mass="23456">MNLNFKIFKLAFVFLSCFFVTNCSFSQEGTSLMKAQFGLGINSPSSSGFVGDFEGKGINFPTVDLGLQYMFSSSLGAKLDYSFSRVSNNDNTPQFKLNYSRINAQLMYDVNNIFTFLPPRVGVFFHAGPGYSTVKPLGNYTENKKSFLNIMAGMQCHYGLSDTLSIYTDVSYINGFRKDFNPISSGYGSFNGNMLTVTFGVSISLSGCYFCD</sequence>
<dbReference type="RefSeq" id="WP_133354244.1">
    <property type="nucleotide sequence ID" value="NZ_SMZJ02000001.1"/>
</dbReference>
<evidence type="ECO:0000313" key="5">
    <source>
        <dbReference type="Proteomes" id="UP000295814"/>
    </source>
</evidence>
<dbReference type="EMBL" id="SMZJ02000001">
    <property type="protein sequence ID" value="TWO34739.1"/>
    <property type="molecule type" value="Genomic_DNA"/>
</dbReference>
<reference evidence="4 5" key="1">
    <citation type="submission" date="2019-07" db="EMBL/GenBank/DDBJ databases">
        <title>Seonamhaeicola sp. W255 draft genome.</title>
        <authorList>
            <person name="Zhang X.-Y."/>
            <person name="Zhang R."/>
            <person name="Zhong Y.-L."/>
            <person name="Du Z.-J."/>
        </authorList>
    </citation>
    <scope>NUCLEOTIDE SEQUENCE [LARGE SCALE GENOMIC DNA]</scope>
    <source>
        <strain evidence="4 5">W255</strain>
    </source>
</reference>
<evidence type="ECO:0000256" key="2">
    <source>
        <dbReference type="SAM" id="SignalP"/>
    </source>
</evidence>
<feature type="domain" description="Outer membrane protein beta-barrel" evidence="3">
    <location>
        <begin position="12"/>
        <end position="201"/>
    </location>
</feature>
<accession>A0A562YJ70</accession>
<feature type="chain" id="PRO_5023022261" evidence="2">
    <location>
        <begin position="27"/>
        <end position="212"/>
    </location>
</feature>
<comment type="caution">
    <text evidence="4">The sequence shown here is derived from an EMBL/GenBank/DDBJ whole genome shotgun (WGS) entry which is preliminary data.</text>
</comment>
<evidence type="ECO:0000256" key="1">
    <source>
        <dbReference type="ARBA" id="ARBA00022729"/>
    </source>
</evidence>
<keyword evidence="1 2" id="KW-0732">Signal</keyword>
<evidence type="ECO:0000313" key="4">
    <source>
        <dbReference type="EMBL" id="TWO34739.1"/>
    </source>
</evidence>
<dbReference type="SUPFAM" id="SSF56925">
    <property type="entry name" value="OMPA-like"/>
    <property type="match status" value="1"/>
</dbReference>
<name>A0A562YJ70_9FLAO</name>